<dbReference type="CDD" id="cd00082">
    <property type="entry name" value="HisKA"/>
    <property type="match status" value="1"/>
</dbReference>
<evidence type="ECO:0000256" key="4">
    <source>
        <dbReference type="PROSITE-ProRule" id="PRU00169"/>
    </source>
</evidence>
<dbReference type="PANTHER" id="PTHR43547">
    <property type="entry name" value="TWO-COMPONENT HISTIDINE KINASE"/>
    <property type="match status" value="1"/>
</dbReference>
<feature type="domain" description="Response regulatory" evidence="6">
    <location>
        <begin position="11"/>
        <end position="128"/>
    </location>
</feature>
<evidence type="ECO:0000313" key="8">
    <source>
        <dbReference type="Proteomes" id="UP001302274"/>
    </source>
</evidence>
<dbReference type="Pfam" id="PF02518">
    <property type="entry name" value="HATPase_c"/>
    <property type="match status" value="1"/>
</dbReference>
<dbReference type="SUPFAM" id="SSF52172">
    <property type="entry name" value="CheY-like"/>
    <property type="match status" value="1"/>
</dbReference>
<dbReference type="SMART" id="SM00388">
    <property type="entry name" value="HisKA"/>
    <property type="match status" value="1"/>
</dbReference>
<dbReference type="PROSITE" id="PS50110">
    <property type="entry name" value="RESPONSE_REGULATORY"/>
    <property type="match status" value="1"/>
</dbReference>
<evidence type="ECO:0000256" key="2">
    <source>
        <dbReference type="ARBA" id="ARBA00012438"/>
    </source>
</evidence>
<dbReference type="InterPro" id="IPR036890">
    <property type="entry name" value="HATPase_C_sf"/>
</dbReference>
<feature type="modified residue" description="4-aspartylphosphate" evidence="4">
    <location>
        <position position="60"/>
    </location>
</feature>
<proteinExistence type="predicted"/>
<dbReference type="InterPro" id="IPR004358">
    <property type="entry name" value="Sig_transdc_His_kin-like_C"/>
</dbReference>
<dbReference type="GO" id="GO:0016301">
    <property type="term" value="F:kinase activity"/>
    <property type="evidence" value="ECO:0007669"/>
    <property type="project" value="UniProtKB-KW"/>
</dbReference>
<dbReference type="InterPro" id="IPR011006">
    <property type="entry name" value="CheY-like_superfamily"/>
</dbReference>
<keyword evidence="8" id="KW-1185">Reference proteome</keyword>
<dbReference type="PANTHER" id="PTHR43547:SF2">
    <property type="entry name" value="HYBRID SIGNAL TRANSDUCTION HISTIDINE KINASE C"/>
    <property type="match status" value="1"/>
</dbReference>
<keyword evidence="7" id="KW-0808">Transferase</keyword>
<dbReference type="Pfam" id="PF00512">
    <property type="entry name" value="HisKA"/>
    <property type="match status" value="1"/>
</dbReference>
<evidence type="ECO:0000313" key="7">
    <source>
        <dbReference type="EMBL" id="MEA9357802.1"/>
    </source>
</evidence>
<dbReference type="Pfam" id="PF00072">
    <property type="entry name" value="Response_reg"/>
    <property type="match status" value="1"/>
</dbReference>
<dbReference type="Gene3D" id="3.40.50.2300">
    <property type="match status" value="1"/>
</dbReference>
<dbReference type="Gene3D" id="3.30.565.10">
    <property type="entry name" value="Histidine kinase-like ATPase, C-terminal domain"/>
    <property type="match status" value="1"/>
</dbReference>
<reference evidence="7 8" key="1">
    <citation type="submission" date="2023-11" db="EMBL/GenBank/DDBJ databases">
        <title>A Novel Polar Bacteriovorax (B. antarcticus) Isolated from the Biocrust in Antarctica.</title>
        <authorList>
            <person name="Mun W."/>
            <person name="Choi S.Y."/>
            <person name="Mitchell R.J."/>
        </authorList>
    </citation>
    <scope>NUCLEOTIDE SEQUENCE [LARGE SCALE GENOMIC DNA]</scope>
    <source>
        <strain evidence="7 8">PP10</strain>
    </source>
</reference>
<dbReference type="SMART" id="SM00387">
    <property type="entry name" value="HATPase_c"/>
    <property type="match status" value="1"/>
</dbReference>
<keyword evidence="7" id="KW-0418">Kinase</keyword>
<organism evidence="7 8">
    <name type="scientific">Bacteriovorax antarcticus</name>
    <dbReference type="NCBI Taxonomy" id="3088717"/>
    <lineage>
        <taxon>Bacteria</taxon>
        <taxon>Pseudomonadati</taxon>
        <taxon>Bdellovibrionota</taxon>
        <taxon>Bacteriovoracia</taxon>
        <taxon>Bacteriovoracales</taxon>
        <taxon>Bacteriovoracaceae</taxon>
        <taxon>Bacteriovorax</taxon>
    </lineage>
</organism>
<dbReference type="SUPFAM" id="SSF55874">
    <property type="entry name" value="ATPase domain of HSP90 chaperone/DNA topoisomerase II/histidine kinase"/>
    <property type="match status" value="1"/>
</dbReference>
<comment type="caution">
    <text evidence="7">The sequence shown here is derived from an EMBL/GenBank/DDBJ whole genome shotgun (WGS) entry which is preliminary data.</text>
</comment>
<dbReference type="InterPro" id="IPR001789">
    <property type="entry name" value="Sig_transdc_resp-reg_receiver"/>
</dbReference>
<dbReference type="PRINTS" id="PR00344">
    <property type="entry name" value="BCTRLSENSOR"/>
</dbReference>
<evidence type="ECO:0000259" key="5">
    <source>
        <dbReference type="PROSITE" id="PS50109"/>
    </source>
</evidence>
<dbReference type="RefSeq" id="WP_323577963.1">
    <property type="nucleotide sequence ID" value="NZ_JAYGJQ010000002.1"/>
</dbReference>
<name>A0ABU5VXL3_9BACT</name>
<gene>
    <name evidence="7" type="ORF">SHI21_16340</name>
</gene>
<dbReference type="SMART" id="SM00448">
    <property type="entry name" value="REC"/>
    <property type="match status" value="1"/>
</dbReference>
<dbReference type="EMBL" id="JAYGJQ010000002">
    <property type="protein sequence ID" value="MEA9357802.1"/>
    <property type="molecule type" value="Genomic_DNA"/>
</dbReference>
<evidence type="ECO:0000256" key="3">
    <source>
        <dbReference type="ARBA" id="ARBA00022553"/>
    </source>
</evidence>
<dbReference type="Gene3D" id="1.10.287.130">
    <property type="match status" value="1"/>
</dbReference>
<protein>
    <recommendedName>
        <fullName evidence="2">histidine kinase</fullName>
        <ecNumber evidence="2">2.7.13.3</ecNumber>
    </recommendedName>
</protein>
<dbReference type="EC" id="2.7.13.3" evidence="2"/>
<dbReference type="InterPro" id="IPR005467">
    <property type="entry name" value="His_kinase_dom"/>
</dbReference>
<dbReference type="InterPro" id="IPR003661">
    <property type="entry name" value="HisK_dim/P_dom"/>
</dbReference>
<keyword evidence="3 4" id="KW-0597">Phosphoprotein</keyword>
<evidence type="ECO:0000256" key="1">
    <source>
        <dbReference type="ARBA" id="ARBA00000085"/>
    </source>
</evidence>
<dbReference type="PROSITE" id="PS50109">
    <property type="entry name" value="HIS_KIN"/>
    <property type="match status" value="1"/>
</dbReference>
<dbReference type="Proteomes" id="UP001302274">
    <property type="component" value="Unassembled WGS sequence"/>
</dbReference>
<sequence>MHGSNITEKLDILIVDDVKENLFALTELLKTENINILEAQSGNEALELMVVHDFSVALVDIQMPGMNGFELAEFMRGTKKTKNIPIIFVTATANDEKYAFKGYESGAVDFLRKPLDPHVVKSKVKVFLEMHQNKKELEKQVEALNIIRDKLEQANRAREEFMAIATHELKTPLTVLKLQAQNRQRSLEKGSLSAFTPEKLIKMFDSDSKQILRLNRLIDDMLDVSRISSGQLTMNFEDCDLSLLISEVYEGQLMLFKAAGVHIEMNSCESIIGRWDKLRIGQVITNLLTNAIRYGDGKPVKIHVRKGDEHAVVTVEDHGIGIAEENVERIFQRFERATGTEANGLGLGLYIVNQIIEAHDGFINVKSHLGAGSIFTVHLSLNL</sequence>
<accession>A0ABU5VXL3</accession>
<comment type="catalytic activity">
    <reaction evidence="1">
        <text>ATP + protein L-histidine = ADP + protein N-phospho-L-histidine.</text>
        <dbReference type="EC" id="2.7.13.3"/>
    </reaction>
</comment>
<evidence type="ECO:0000259" key="6">
    <source>
        <dbReference type="PROSITE" id="PS50110"/>
    </source>
</evidence>
<feature type="domain" description="Histidine kinase" evidence="5">
    <location>
        <begin position="164"/>
        <end position="383"/>
    </location>
</feature>
<dbReference type="InterPro" id="IPR003594">
    <property type="entry name" value="HATPase_dom"/>
</dbReference>